<feature type="domain" description="N-acetylglucosamine binding protein A" evidence="3">
    <location>
        <begin position="946"/>
        <end position="1036"/>
    </location>
</feature>
<feature type="transmembrane region" description="Helical" evidence="2">
    <location>
        <begin position="2581"/>
        <end position="2602"/>
    </location>
</feature>
<protein>
    <submittedName>
        <fullName evidence="5">RHS repeat-associated core domain-containing protein</fullName>
    </submittedName>
</protein>
<keyword evidence="6" id="KW-1185">Reference proteome</keyword>
<dbReference type="EMBL" id="FZOL01000008">
    <property type="protein sequence ID" value="SNS47834.1"/>
    <property type="molecule type" value="Genomic_DNA"/>
</dbReference>
<dbReference type="Pfam" id="PF18416">
    <property type="entry name" value="GbpA_2"/>
    <property type="match status" value="5"/>
</dbReference>
<feature type="domain" description="N-acetylglucosamine binding protein A" evidence="3">
    <location>
        <begin position="5"/>
        <end position="91"/>
    </location>
</feature>
<dbReference type="OrthoDB" id="5862074at2"/>
<feature type="domain" description="N-acetylglucosamine binding protein A" evidence="3">
    <location>
        <begin position="437"/>
        <end position="532"/>
    </location>
</feature>
<evidence type="ECO:0000313" key="5">
    <source>
        <dbReference type="EMBL" id="SNS47834.1"/>
    </source>
</evidence>
<dbReference type="Gene3D" id="2.180.10.10">
    <property type="entry name" value="RHS repeat-associated core"/>
    <property type="match status" value="1"/>
</dbReference>
<name>A0A239EVH1_9PSED</name>
<organism evidence="5 6">
    <name type="scientific">Pseudomonas japonica</name>
    <dbReference type="NCBI Taxonomy" id="256466"/>
    <lineage>
        <taxon>Bacteria</taxon>
        <taxon>Pseudomonadati</taxon>
        <taxon>Pseudomonadota</taxon>
        <taxon>Gammaproteobacteria</taxon>
        <taxon>Pseudomonadales</taxon>
        <taxon>Pseudomonadaceae</taxon>
        <taxon>Pseudomonas</taxon>
    </lineage>
</organism>
<feature type="transmembrane region" description="Helical" evidence="2">
    <location>
        <begin position="2546"/>
        <end position="2569"/>
    </location>
</feature>
<reference evidence="6" key="1">
    <citation type="submission" date="2017-06" db="EMBL/GenBank/DDBJ databases">
        <authorList>
            <person name="Varghese N."/>
            <person name="Submissions S."/>
        </authorList>
    </citation>
    <scope>NUCLEOTIDE SEQUENCE [LARGE SCALE GENOMIC DNA]</scope>
    <source>
        <strain evidence="6">DSM 22348</strain>
    </source>
</reference>
<dbReference type="InterPro" id="IPR041029">
    <property type="entry name" value="GbpA_2"/>
</dbReference>
<keyword evidence="1" id="KW-0677">Repeat</keyword>
<gene>
    <name evidence="5" type="ORF">SAMN05444352_108161</name>
</gene>
<evidence type="ECO:0000313" key="6">
    <source>
        <dbReference type="Proteomes" id="UP000198407"/>
    </source>
</evidence>
<evidence type="ECO:0000256" key="1">
    <source>
        <dbReference type="ARBA" id="ARBA00022737"/>
    </source>
</evidence>
<keyword evidence="2" id="KW-0472">Membrane</keyword>
<dbReference type="InterPro" id="IPR022385">
    <property type="entry name" value="Rhs_assc_core"/>
</dbReference>
<evidence type="ECO:0000256" key="2">
    <source>
        <dbReference type="SAM" id="Phobius"/>
    </source>
</evidence>
<dbReference type="STRING" id="1215104.GCA_000730585_00848"/>
<dbReference type="Pfam" id="PF25023">
    <property type="entry name" value="TEN_YD-shell"/>
    <property type="match status" value="1"/>
</dbReference>
<dbReference type="PANTHER" id="PTHR32305">
    <property type="match status" value="1"/>
</dbReference>
<sequence>MANKWTELGDVWSGRDLAEGERVTVNVFDRATQTVLEQTTFVPKAGRLDQYTWVMDLCEQVNAQLKLIRAGIKVGSKLEIKNSGYLNKFWGITDRDVQVITTTARANNWTTDKRVNIDLTEDVTVGATLQLKVHNAKGVLLETVSFKPTAGRNTPGFCGKDFALEINRTSHYVRAGHNSGHQIKAYAEHLANWIWIPFNADFTVSWSVDLSSLKELDEVWSGRDLAEGERVTVNVFDRATQTVLEQTTFVPKAGRLDQYTWVMDLCEQVNAQLKLIRAGIKVGSKLEIKNSGYLNKFWSITDRDVQVITTTARANNWTTDKRVNIDLTEDVTVGATLQLKVHNAKGVLLETVSFKPTAGRNTPGFCGKDFALEINRTSHYVRAGHNSGHQIKAYAEHLANWIWIPFNADFRVSWSIDWSTAVTDHEYGWSIDLSSTWTELGDVRTGRDLTAGERVTVNVFDKATGTVLEQTTFVPTAGRLSQSVWMTDLCRHVNGNLKLIRAGTHDAAGNWDIMLGDRMNKYWTWSLSEIEVVTTVAHIDNWDNVRRSKIDITQTVSRDDVLRVEVRNRFRRLIETIIFTPNALQTDPGGCGHDFAEHINNTSHFVRAGVQSPDNPSLIQPDRAPGSNFIWLPANSNYGVSWTIDKVKEACKISADRDAQEGERITFFAFDNSANLLLDHIVLTARASANTLAKDRWPDALAKLINASSVHASATATAISEKYANLRLFTTALHLDNWVDDNKITATEVLTAADRIVVKVASMTGKNFCEALTFTPDPARLAATQWAKDLATYINENSLYLKAGVKDTTKKTIVPAEHASNNVLWLPKKSFLTVTCEKTQLKELAPISLQHDLTVNEKSHVYVMDNASDVILREITFTPVAGRTGRFSEARDFAAAIDKATELVVAGEKVGDAVPKPTSSSYLNKIWGCASNVRAFHTLPSLGNWDQGSVIGDHNLVENERVVVNVKSQNTGRILETLSFTPKANRLALGLWPKDCAEEINKTSKFIRAGRENTEKDLIEPFQEENKNLLWTPKGSMLEIEMQTLVPMSEPQPGMSSETMQVFEQCMESRKHVTVDARTGEGVLRIPLAELFADDSLKNPLAINLSYEKSNGIHVQVGNFLNRVKLVAGNDGTAALITLRDGRVVSVSHGSVSMNGGDFTVRPFTEEIVSELGGPQTVRAGYVVSYKDGGRDTFRFRIQTADEYQVNWTQYMLPSGLCLDLKYNFFGLEQVSKGERVLLQVDWHSFEELKGSGMWRLPKTIVIFPDSTTEKRTFTFVKASCNGQQTSLNGDGFATSGKIAYLIKRDAAGNLTSFEAEHQHPFEKVTDKAMHRETLEYAPDNRVTRHTLAPGAGMDDLVHDYAYSGTTTTLVGYYKSATPRTTLLRHYNFHNEQSCTERYGSDAVPLCKQRIHSLDTRNKWVVSQNRTWEGDVLVDQQTLALDGIGNPIRRTNNDEITQWTYYNNYQQFRVTETETHVEDWSFFACLFKVIDYANPLGAVFALGSYSGMTWGTRLDTTVEMLPAVNDYAKKAFDLPVAIVHCGSDRPFSGDVESELVSRRIGGQEVPQRLTFFGYGNFDGHIRAKQKLTILQPDCSSVDVTTEQLAVATNAAAPLVKSLKTQISAANAQEKSGYEEMLKDLNKSVEEQSKANSQGFRLNSRKSTGMTLETYDYHIDKTKPGYGMVACCKNSFVDDKGASDTISTTIRYAYSLDPSDSDKLILETTVTDNVSKKAVTTRQTRSRLTGRLLESTDSEGCKTVRSYDPLGNLLSETVSLDTVDMRKTTCTLARNLVWQYDMEERKVFTRVERDAIGRRISQAAKLPGGTKYVETHRWNYDNLGRMASLVETDYNASSEKLAARETQWSYDASGIITTTLLLKDNTGKELNKVIRKRTPGARGECVTQGKFSIDRQFDAGKNLITEQYSLTGGEGCKIERSMSPEGLMQSVRYIRVESANKETEQDKLDFTYDKYAQLTEVAPRTGAASSYTYDASGRLLTSTREGVVLRNSYGQGNLAAAANGAWVKSGAATEVELGSQTVDFLGRVTEQCAGDNTVSFSYSGASTKGTRTTPDTAPTPMEGCSDILDPISLKQTQHLSRQNASSSLEFSLGGRVIGFTDLTQAVTTYEYDFFDRLVGSKSEHCVCSRIYADNGLLSSETVKAVKASNLEMKVEYTYDGLGQEIKRTFTCTGVEVSVERTLRGDGRLSKTVIKEKGTEKFADSYEYDDCLRLKKWVESSSRTDTYSYDLLGSTVSHANSSSGKSDLFYYVDLKPGMVTQVLTQKTTDKVPDTAPGTAKTYDAKGSLTIDGNRRLSYHDNGQVNTYSTDADKTQYTFSYDGEGRVRGGGNGTQTDIYHYRGECVYALVQSDTAPGAAFAERSLVLRNESRACLLQDANTDKKESRSFELRDANGTVFASIDLATKAITYFRYEPYGKRHSGAKAENWLGFKGEPLNRVGLYHLGNGYRLYDPAWGHFLSRDIKSPFGVGGAAGYVFGNADPVNHADPSGREVIAQYSRWLGTGIIHSTAFRIVVGAVGVLLAPFTAGTSMLLAVATTMLAVLSLSFDVASIIISESDPGLSRTLESWGHAFGVASAAAGIGMGLNGLRSLPRNWFRVRGGPSIRFPVKWPKLANELRISQEARSRALTQLIQQADEAKAAGRFDAFKVAHLNNDAAGTVGDVVRGAGSGISFLQEAAGTGQSLFKGSIRQFDDSLLDLLGYTLDAHSGPNVLIQKFMPETDSETESRSLVALPMPGREKLFP</sequence>
<proteinExistence type="predicted"/>
<evidence type="ECO:0000259" key="4">
    <source>
        <dbReference type="Pfam" id="PF25023"/>
    </source>
</evidence>
<keyword evidence="2" id="KW-0812">Transmembrane</keyword>
<dbReference type="InterPro" id="IPR056823">
    <property type="entry name" value="TEN-like_YD-shell"/>
</dbReference>
<dbReference type="InterPro" id="IPR050708">
    <property type="entry name" value="T6SS_VgrG/RHS"/>
</dbReference>
<dbReference type="RefSeq" id="WP_089266521.1">
    <property type="nucleotide sequence ID" value="NZ_FZOL01000008.1"/>
</dbReference>
<dbReference type="Gene3D" id="3.30.70.2150">
    <property type="match status" value="8"/>
</dbReference>
<keyword evidence="2" id="KW-1133">Transmembrane helix</keyword>
<dbReference type="Proteomes" id="UP000198407">
    <property type="component" value="Unassembled WGS sequence"/>
</dbReference>
<dbReference type="NCBIfam" id="TIGR03696">
    <property type="entry name" value="Rhs_assc_core"/>
    <property type="match status" value="1"/>
</dbReference>
<dbReference type="PANTHER" id="PTHR32305:SF15">
    <property type="entry name" value="PROTEIN RHSA-RELATED"/>
    <property type="match status" value="1"/>
</dbReference>
<accession>A0A239EVH1</accession>
<feature type="transmembrane region" description="Helical" evidence="2">
    <location>
        <begin position="2514"/>
        <end position="2539"/>
    </location>
</feature>
<feature type="domain" description="N-acetylglucosamine binding protein A" evidence="3">
    <location>
        <begin position="218"/>
        <end position="303"/>
    </location>
</feature>
<feature type="domain" description="N-acetylglucosamine binding protein A" evidence="3">
    <location>
        <begin position="738"/>
        <end position="832"/>
    </location>
</feature>
<feature type="domain" description="Teneurin-like YD-shell" evidence="4">
    <location>
        <begin position="2160"/>
        <end position="2478"/>
    </location>
</feature>
<evidence type="ECO:0000259" key="3">
    <source>
        <dbReference type="Pfam" id="PF18416"/>
    </source>
</evidence>